<keyword evidence="2" id="KW-1185">Reference proteome</keyword>
<evidence type="ECO:0000313" key="2">
    <source>
        <dbReference type="Proteomes" id="UP001165083"/>
    </source>
</evidence>
<comment type="caution">
    <text evidence="1">The sequence shown here is derived from an EMBL/GenBank/DDBJ whole genome shotgun (WGS) entry which is preliminary data.</text>
</comment>
<reference evidence="1" key="1">
    <citation type="submission" date="2023-04" db="EMBL/GenBank/DDBJ databases">
        <title>Phytophthora lilii NBRC 32176.</title>
        <authorList>
            <person name="Ichikawa N."/>
            <person name="Sato H."/>
            <person name="Tonouchi N."/>
        </authorList>
    </citation>
    <scope>NUCLEOTIDE SEQUENCE</scope>
    <source>
        <strain evidence="1">NBRC 32176</strain>
    </source>
</reference>
<evidence type="ECO:0000313" key="1">
    <source>
        <dbReference type="EMBL" id="GMF24350.1"/>
    </source>
</evidence>
<protein>
    <submittedName>
        <fullName evidence="1">Unnamed protein product</fullName>
    </submittedName>
</protein>
<name>A0A9W6U1W8_9STRA</name>
<dbReference type="Proteomes" id="UP001165083">
    <property type="component" value="Unassembled WGS sequence"/>
</dbReference>
<organism evidence="1 2">
    <name type="scientific">Phytophthora lilii</name>
    <dbReference type="NCBI Taxonomy" id="2077276"/>
    <lineage>
        <taxon>Eukaryota</taxon>
        <taxon>Sar</taxon>
        <taxon>Stramenopiles</taxon>
        <taxon>Oomycota</taxon>
        <taxon>Peronosporomycetes</taxon>
        <taxon>Peronosporales</taxon>
        <taxon>Peronosporaceae</taxon>
        <taxon>Phytophthora</taxon>
    </lineage>
</organism>
<dbReference type="AlphaFoldDB" id="A0A9W6U1W8"/>
<accession>A0A9W6U1W8</accession>
<sequence>MDIDETAWASIRPNSDGSITGTLMEVYSRQVPVQYITAKAEETSVKIFLAMLQEAVDEDDYELIRSLENLLRHNAQVHMNGEA</sequence>
<gene>
    <name evidence="1" type="ORF">Plil01_000996200</name>
</gene>
<dbReference type="EMBL" id="BSXW01000512">
    <property type="protein sequence ID" value="GMF24350.1"/>
    <property type="molecule type" value="Genomic_DNA"/>
</dbReference>
<proteinExistence type="predicted"/>